<gene>
    <name evidence="1" type="ORF">HannXRQ_Chr04g0107261</name>
</gene>
<evidence type="ECO:0000313" key="2">
    <source>
        <dbReference type="Proteomes" id="UP000215914"/>
    </source>
</evidence>
<keyword evidence="2" id="KW-1185">Reference proteome</keyword>
<dbReference type="AlphaFoldDB" id="A0A251UYI6"/>
<dbReference type="EMBL" id="CM007893">
    <property type="protein sequence ID" value="OTG28089.1"/>
    <property type="molecule type" value="Genomic_DNA"/>
</dbReference>
<proteinExistence type="predicted"/>
<dbReference type="Proteomes" id="UP000215914">
    <property type="component" value="Chromosome 4"/>
</dbReference>
<dbReference type="InParanoid" id="A0A251UYI6"/>
<organism evidence="1 2">
    <name type="scientific">Helianthus annuus</name>
    <name type="common">Common sunflower</name>
    <dbReference type="NCBI Taxonomy" id="4232"/>
    <lineage>
        <taxon>Eukaryota</taxon>
        <taxon>Viridiplantae</taxon>
        <taxon>Streptophyta</taxon>
        <taxon>Embryophyta</taxon>
        <taxon>Tracheophyta</taxon>
        <taxon>Spermatophyta</taxon>
        <taxon>Magnoliopsida</taxon>
        <taxon>eudicotyledons</taxon>
        <taxon>Gunneridae</taxon>
        <taxon>Pentapetalae</taxon>
        <taxon>asterids</taxon>
        <taxon>campanulids</taxon>
        <taxon>Asterales</taxon>
        <taxon>Asteraceae</taxon>
        <taxon>Asteroideae</taxon>
        <taxon>Heliantheae alliance</taxon>
        <taxon>Heliantheae</taxon>
        <taxon>Helianthus</taxon>
    </lineage>
</organism>
<protein>
    <submittedName>
        <fullName evidence="1">Uncharacterized protein</fullName>
    </submittedName>
</protein>
<accession>A0A251UYI6</accession>
<evidence type="ECO:0000313" key="1">
    <source>
        <dbReference type="EMBL" id="OTG28089.1"/>
    </source>
</evidence>
<name>A0A251UYI6_HELAN</name>
<reference evidence="2" key="1">
    <citation type="journal article" date="2017" name="Nature">
        <title>The sunflower genome provides insights into oil metabolism, flowering and Asterid evolution.</title>
        <authorList>
            <person name="Badouin H."/>
            <person name="Gouzy J."/>
            <person name="Grassa C.J."/>
            <person name="Murat F."/>
            <person name="Staton S.E."/>
            <person name="Cottret L."/>
            <person name="Lelandais-Briere C."/>
            <person name="Owens G.L."/>
            <person name="Carrere S."/>
            <person name="Mayjonade B."/>
            <person name="Legrand L."/>
            <person name="Gill N."/>
            <person name="Kane N.C."/>
            <person name="Bowers J.E."/>
            <person name="Hubner S."/>
            <person name="Bellec A."/>
            <person name="Berard A."/>
            <person name="Berges H."/>
            <person name="Blanchet N."/>
            <person name="Boniface M.C."/>
            <person name="Brunel D."/>
            <person name="Catrice O."/>
            <person name="Chaidir N."/>
            <person name="Claudel C."/>
            <person name="Donnadieu C."/>
            <person name="Faraut T."/>
            <person name="Fievet G."/>
            <person name="Helmstetter N."/>
            <person name="King M."/>
            <person name="Knapp S.J."/>
            <person name="Lai Z."/>
            <person name="Le Paslier M.C."/>
            <person name="Lippi Y."/>
            <person name="Lorenzon L."/>
            <person name="Mandel J.R."/>
            <person name="Marage G."/>
            <person name="Marchand G."/>
            <person name="Marquand E."/>
            <person name="Bret-Mestries E."/>
            <person name="Morien E."/>
            <person name="Nambeesan S."/>
            <person name="Nguyen T."/>
            <person name="Pegot-Espagnet P."/>
            <person name="Pouilly N."/>
            <person name="Raftis F."/>
            <person name="Sallet E."/>
            <person name="Schiex T."/>
            <person name="Thomas J."/>
            <person name="Vandecasteele C."/>
            <person name="Vares D."/>
            <person name="Vear F."/>
            <person name="Vautrin S."/>
            <person name="Crespi M."/>
            <person name="Mangin B."/>
            <person name="Burke J.M."/>
            <person name="Salse J."/>
            <person name="Munos S."/>
            <person name="Vincourt P."/>
            <person name="Rieseberg L.H."/>
            <person name="Langlade N.B."/>
        </authorList>
    </citation>
    <scope>NUCLEOTIDE SEQUENCE [LARGE SCALE GENOMIC DNA]</scope>
    <source>
        <strain evidence="2">cv. SF193</strain>
    </source>
</reference>
<sequence length="60" mass="6993">MFLTCQLLTNGMQNPNFLVMKANVIFMGHTFTLQCISKGIEVELICLFKKYDVFWFLVNV</sequence>